<organism evidence="7 8">
    <name type="scientific">Leifsonia tongyongensis</name>
    <dbReference type="NCBI Taxonomy" id="1268043"/>
    <lineage>
        <taxon>Bacteria</taxon>
        <taxon>Bacillati</taxon>
        <taxon>Actinomycetota</taxon>
        <taxon>Actinomycetes</taxon>
        <taxon>Micrococcales</taxon>
        <taxon>Microbacteriaceae</taxon>
        <taxon>Leifsonia</taxon>
    </lineage>
</organism>
<evidence type="ECO:0000259" key="6">
    <source>
        <dbReference type="PROSITE" id="PS51733"/>
    </source>
</evidence>
<keyword evidence="2" id="KW-0547">Nucleotide-binding</keyword>
<evidence type="ECO:0000256" key="1">
    <source>
        <dbReference type="ARBA" id="ARBA00022598"/>
    </source>
</evidence>
<dbReference type="NCBIfam" id="TIGR00121">
    <property type="entry name" value="birA_ligase"/>
    <property type="match status" value="1"/>
</dbReference>
<dbReference type="RefSeq" id="WP_163290452.1">
    <property type="nucleotide sequence ID" value="NZ_JAAGWY010000003.1"/>
</dbReference>
<evidence type="ECO:0000256" key="2">
    <source>
        <dbReference type="ARBA" id="ARBA00022741"/>
    </source>
</evidence>
<dbReference type="Gene3D" id="3.30.930.10">
    <property type="entry name" value="Bira Bifunctional Protein, Domain 2"/>
    <property type="match status" value="1"/>
</dbReference>
<keyword evidence="1 7" id="KW-0436">Ligase</keyword>
<evidence type="ECO:0000256" key="4">
    <source>
        <dbReference type="ARBA" id="ARBA00023267"/>
    </source>
</evidence>
<dbReference type="Pfam" id="PF02237">
    <property type="entry name" value="BPL_C"/>
    <property type="match status" value="1"/>
</dbReference>
<dbReference type="InterPro" id="IPR045864">
    <property type="entry name" value="aa-tRNA-synth_II/BPL/LPL"/>
</dbReference>
<dbReference type="PANTHER" id="PTHR12835:SF5">
    <property type="entry name" value="BIOTIN--PROTEIN LIGASE"/>
    <property type="match status" value="1"/>
</dbReference>
<dbReference type="EMBL" id="JAAGWY010000003">
    <property type="protein sequence ID" value="NEN06989.1"/>
    <property type="molecule type" value="Genomic_DNA"/>
</dbReference>
<dbReference type="EC" id="6.3.4.15" evidence="5"/>
<dbReference type="PROSITE" id="PS51733">
    <property type="entry name" value="BPL_LPL_CATALYTIC"/>
    <property type="match status" value="1"/>
</dbReference>
<evidence type="ECO:0000256" key="5">
    <source>
        <dbReference type="ARBA" id="ARBA00024227"/>
    </source>
</evidence>
<proteinExistence type="predicted"/>
<dbReference type="GO" id="GO:0004077">
    <property type="term" value="F:biotin--[biotin carboxyl-carrier protein] ligase activity"/>
    <property type="evidence" value="ECO:0007669"/>
    <property type="project" value="UniProtKB-EC"/>
</dbReference>
<evidence type="ECO:0000313" key="8">
    <source>
        <dbReference type="Proteomes" id="UP000474967"/>
    </source>
</evidence>
<dbReference type="SUPFAM" id="SSF50037">
    <property type="entry name" value="C-terminal domain of transcriptional repressors"/>
    <property type="match status" value="1"/>
</dbReference>
<evidence type="ECO:0000256" key="3">
    <source>
        <dbReference type="ARBA" id="ARBA00022840"/>
    </source>
</evidence>
<dbReference type="InterPro" id="IPR008988">
    <property type="entry name" value="Transcriptional_repressor_C"/>
</dbReference>
<dbReference type="PANTHER" id="PTHR12835">
    <property type="entry name" value="BIOTIN PROTEIN LIGASE"/>
    <property type="match status" value="1"/>
</dbReference>
<protein>
    <recommendedName>
        <fullName evidence="5">biotin--[biotin carboxyl-carrier protein] ligase</fullName>
        <ecNumber evidence="5">6.3.4.15</ecNumber>
    </recommendedName>
</protein>
<dbReference type="GO" id="GO:0005737">
    <property type="term" value="C:cytoplasm"/>
    <property type="evidence" value="ECO:0007669"/>
    <property type="project" value="TreeGrafter"/>
</dbReference>
<reference evidence="7 8" key="1">
    <citation type="journal article" date="2014" name="J. Microbiol.">
        <title>Diaminobutyricibacter tongyongensis gen. nov., sp. nov. and Homoserinibacter gongjuensis gen. nov., sp. nov. belong to the family Microbacteriaceae.</title>
        <authorList>
            <person name="Kim S.J."/>
            <person name="Ahn J.H."/>
            <person name="Weon H.Y."/>
            <person name="Hamada M."/>
            <person name="Suzuki K."/>
            <person name="Kwon S.W."/>
        </authorList>
    </citation>
    <scope>NUCLEOTIDE SEQUENCE [LARGE SCALE GENOMIC DNA]</scope>
    <source>
        <strain evidence="7 8">NBRC 108724</strain>
    </source>
</reference>
<dbReference type="InterPro" id="IPR003142">
    <property type="entry name" value="BPL_C"/>
</dbReference>
<dbReference type="Pfam" id="PF03099">
    <property type="entry name" value="BPL_LplA_LipB"/>
    <property type="match status" value="1"/>
</dbReference>
<dbReference type="CDD" id="cd16442">
    <property type="entry name" value="BPL"/>
    <property type="match status" value="1"/>
</dbReference>
<gene>
    <name evidence="7" type="ORF">G3T36_14080</name>
</gene>
<dbReference type="SUPFAM" id="SSF55681">
    <property type="entry name" value="Class II aaRS and biotin synthetases"/>
    <property type="match status" value="1"/>
</dbReference>
<dbReference type="AlphaFoldDB" id="A0A6L9XZY4"/>
<comment type="caution">
    <text evidence="7">The sequence shown here is derived from an EMBL/GenBank/DDBJ whole genome shotgun (WGS) entry which is preliminary data.</text>
</comment>
<accession>A0A6L9XZY4</accession>
<dbReference type="Gene3D" id="2.30.30.100">
    <property type="match status" value="1"/>
</dbReference>
<dbReference type="InterPro" id="IPR004143">
    <property type="entry name" value="BPL_LPL_catalytic"/>
</dbReference>
<keyword evidence="3" id="KW-0067">ATP-binding</keyword>
<keyword evidence="8" id="KW-1185">Reference proteome</keyword>
<dbReference type="Proteomes" id="UP000474967">
    <property type="component" value="Unassembled WGS sequence"/>
</dbReference>
<evidence type="ECO:0000313" key="7">
    <source>
        <dbReference type="EMBL" id="NEN06989.1"/>
    </source>
</evidence>
<dbReference type="InterPro" id="IPR004408">
    <property type="entry name" value="Biotin_CoA_COase_ligase"/>
</dbReference>
<feature type="domain" description="BPL/LPL catalytic" evidence="6">
    <location>
        <begin position="1"/>
        <end position="193"/>
    </location>
</feature>
<name>A0A6L9XZY4_9MICO</name>
<keyword evidence="4" id="KW-0092">Biotin</keyword>
<dbReference type="GO" id="GO:0005524">
    <property type="term" value="F:ATP binding"/>
    <property type="evidence" value="ECO:0007669"/>
    <property type="project" value="UniProtKB-KW"/>
</dbReference>
<sequence length="263" mass="27543">MEFPLSRAEASVLEILPEAGSTNDELVRRATGTESGNWPDLSVVATANQTQGRGRLGRSWVSPAGKSLAISVLLRPRTPTGDPLPMDTLGWIPLMAGLAMTRTVRSVVAEGVSLKWPNDVLIGDRKVCGILSELLPDTSGVVIGAGLNLTLDTEELPVDTATSLSIAGASDTDPDRLLSSYLRELDALYTSFLAFSGDAVGCGLQRDVSEACGTLGRSVQVELPSGERLVGTATGIDPDGRLIVDTNAGITTVAAGDVTHLRY</sequence>